<name>A0A9P6N4T8_9FUNG</name>
<organism evidence="1 2">
    <name type="scientific">Entomortierella chlamydospora</name>
    <dbReference type="NCBI Taxonomy" id="101097"/>
    <lineage>
        <taxon>Eukaryota</taxon>
        <taxon>Fungi</taxon>
        <taxon>Fungi incertae sedis</taxon>
        <taxon>Mucoromycota</taxon>
        <taxon>Mortierellomycotina</taxon>
        <taxon>Mortierellomycetes</taxon>
        <taxon>Mortierellales</taxon>
        <taxon>Mortierellaceae</taxon>
        <taxon>Entomortierella</taxon>
    </lineage>
</organism>
<accession>A0A9P6N4T8</accession>
<keyword evidence="2" id="KW-1185">Reference proteome</keyword>
<dbReference type="AlphaFoldDB" id="A0A9P6N4T8"/>
<gene>
    <name evidence="1" type="ORF">BGZ80_009004</name>
</gene>
<protein>
    <recommendedName>
        <fullName evidence="3">Adhesin domain-containing protein</fullName>
    </recommendedName>
</protein>
<sequence>MVVVGALAHSQFTRWNRLSAINCATPYGSDPTVSTTYWFDPLKYPNLHVRLDDTLFGKVLVSEAESPFDKNVKVNIKVSASMPSILEGIAPRIRLPEYQSQLAEIWLDTTSLTREARENIRERLCVLTVIEIVYPLPANYTGSNSASLEQLYPASLNIETYNTQITVDVRSQAFSNKLAISNMGGIGNIHIISAASTKSTVLTLARGKISGRLSTQQAVYANVQGVGKVSLAIDANDRIVLPSSDKLQALDMSVSTDGSIHMQLFGEVIVCEAEDLQIRNVKVNIQTNASTLSVLGGVSPRIRFTDD</sequence>
<proteinExistence type="predicted"/>
<dbReference type="Proteomes" id="UP000703661">
    <property type="component" value="Unassembled WGS sequence"/>
</dbReference>
<evidence type="ECO:0008006" key="3">
    <source>
        <dbReference type="Google" id="ProtNLM"/>
    </source>
</evidence>
<reference evidence="1" key="1">
    <citation type="journal article" date="2020" name="Fungal Divers.">
        <title>Resolving the Mortierellaceae phylogeny through synthesis of multi-gene phylogenetics and phylogenomics.</title>
        <authorList>
            <person name="Vandepol N."/>
            <person name="Liber J."/>
            <person name="Desiro A."/>
            <person name="Na H."/>
            <person name="Kennedy M."/>
            <person name="Barry K."/>
            <person name="Grigoriev I.V."/>
            <person name="Miller A.N."/>
            <person name="O'Donnell K."/>
            <person name="Stajich J.E."/>
            <person name="Bonito G."/>
        </authorList>
    </citation>
    <scope>NUCLEOTIDE SEQUENCE</scope>
    <source>
        <strain evidence="1">NRRL 2769</strain>
    </source>
</reference>
<dbReference type="EMBL" id="JAAAID010000051">
    <property type="protein sequence ID" value="KAG0023571.1"/>
    <property type="molecule type" value="Genomic_DNA"/>
</dbReference>
<evidence type="ECO:0000313" key="2">
    <source>
        <dbReference type="Proteomes" id="UP000703661"/>
    </source>
</evidence>
<comment type="caution">
    <text evidence="1">The sequence shown here is derived from an EMBL/GenBank/DDBJ whole genome shotgun (WGS) entry which is preliminary data.</text>
</comment>
<evidence type="ECO:0000313" key="1">
    <source>
        <dbReference type="EMBL" id="KAG0023571.1"/>
    </source>
</evidence>